<sequence>MAQKKNLWLPLLMVTVAVGGIFLESVERAEEKKYETLSRSYEQRQALKTQDAEEEEVELSARMLIDTLEVIGPLTNSSLYTQEGRIMLVLEKVSFDKVTEVREELKNRGYRSYVSEGKGTKHWDELILVVAE</sequence>
<dbReference type="EMBL" id="JBHSHL010000045">
    <property type="protein sequence ID" value="MFC4805324.1"/>
    <property type="molecule type" value="Genomic_DNA"/>
</dbReference>
<dbReference type="Proteomes" id="UP001595916">
    <property type="component" value="Unassembled WGS sequence"/>
</dbReference>
<keyword evidence="2" id="KW-1185">Reference proteome</keyword>
<name>A0ABV9QM89_9FIRM</name>
<comment type="caution">
    <text evidence="1">The sequence shown here is derived from an EMBL/GenBank/DDBJ whole genome shotgun (WGS) entry which is preliminary data.</text>
</comment>
<organism evidence="1 2">
    <name type="scientific">Filifactor villosus</name>
    <dbReference type="NCBI Taxonomy" id="29374"/>
    <lineage>
        <taxon>Bacteria</taxon>
        <taxon>Bacillati</taxon>
        <taxon>Bacillota</taxon>
        <taxon>Clostridia</taxon>
        <taxon>Peptostreptococcales</taxon>
        <taxon>Filifactoraceae</taxon>
        <taxon>Filifactor</taxon>
    </lineage>
</organism>
<evidence type="ECO:0000313" key="2">
    <source>
        <dbReference type="Proteomes" id="UP001595916"/>
    </source>
</evidence>
<gene>
    <name evidence="1" type="ORF">ACFO4R_09545</name>
</gene>
<protein>
    <submittedName>
        <fullName evidence="1">Uncharacterized protein</fullName>
    </submittedName>
</protein>
<accession>A0ABV9QM89</accession>
<proteinExistence type="predicted"/>
<evidence type="ECO:0000313" key="1">
    <source>
        <dbReference type="EMBL" id="MFC4805324.1"/>
    </source>
</evidence>
<reference evidence="2" key="1">
    <citation type="journal article" date="2019" name="Int. J. Syst. Evol. Microbiol.">
        <title>The Global Catalogue of Microorganisms (GCM) 10K type strain sequencing project: providing services to taxonomists for standard genome sequencing and annotation.</title>
        <authorList>
            <consortium name="The Broad Institute Genomics Platform"/>
            <consortium name="The Broad Institute Genome Sequencing Center for Infectious Disease"/>
            <person name="Wu L."/>
            <person name="Ma J."/>
        </authorList>
    </citation>
    <scope>NUCLEOTIDE SEQUENCE [LARGE SCALE GENOMIC DNA]</scope>
    <source>
        <strain evidence="2">CCUG 46385</strain>
    </source>
</reference>
<dbReference type="RefSeq" id="WP_379788876.1">
    <property type="nucleotide sequence ID" value="NZ_JBHSHL010000045.1"/>
</dbReference>